<name>A0ABD1CSW0_CULPP</name>
<dbReference type="Proteomes" id="UP001562425">
    <property type="component" value="Unassembled WGS sequence"/>
</dbReference>
<gene>
    <name evidence="1" type="ORF">pipiens_020279</name>
</gene>
<organism evidence="1 2">
    <name type="scientific">Culex pipiens pipiens</name>
    <name type="common">Northern house mosquito</name>
    <dbReference type="NCBI Taxonomy" id="38569"/>
    <lineage>
        <taxon>Eukaryota</taxon>
        <taxon>Metazoa</taxon>
        <taxon>Ecdysozoa</taxon>
        <taxon>Arthropoda</taxon>
        <taxon>Hexapoda</taxon>
        <taxon>Insecta</taxon>
        <taxon>Pterygota</taxon>
        <taxon>Neoptera</taxon>
        <taxon>Endopterygota</taxon>
        <taxon>Diptera</taxon>
        <taxon>Nematocera</taxon>
        <taxon>Culicoidea</taxon>
        <taxon>Culicidae</taxon>
        <taxon>Culicinae</taxon>
        <taxon>Culicini</taxon>
        <taxon>Culex</taxon>
        <taxon>Culex</taxon>
    </lineage>
</organism>
<accession>A0ABD1CSW0</accession>
<dbReference type="EMBL" id="JBEHCU010009640">
    <property type="protein sequence ID" value="KAL1379522.1"/>
    <property type="molecule type" value="Genomic_DNA"/>
</dbReference>
<reference evidence="1 2" key="1">
    <citation type="submission" date="2024-05" db="EMBL/GenBank/DDBJ databases">
        <title>Culex pipiens pipiens assembly and annotation.</title>
        <authorList>
            <person name="Alout H."/>
            <person name="Durand T."/>
        </authorList>
    </citation>
    <scope>NUCLEOTIDE SEQUENCE [LARGE SCALE GENOMIC DNA]</scope>
    <source>
        <strain evidence="1">HA-2024</strain>
        <tissue evidence="1">Whole body</tissue>
    </source>
</reference>
<sequence length="51" mass="5828">MDCRMDDYSKLFYAKLKFSCISTLIGYGLSYSSRAVQILSVTSDYLMPPTF</sequence>
<proteinExistence type="predicted"/>
<comment type="caution">
    <text evidence="1">The sequence shown here is derived from an EMBL/GenBank/DDBJ whole genome shotgun (WGS) entry which is preliminary data.</text>
</comment>
<feature type="non-terminal residue" evidence="1">
    <location>
        <position position="51"/>
    </location>
</feature>
<evidence type="ECO:0000313" key="1">
    <source>
        <dbReference type="EMBL" id="KAL1379522.1"/>
    </source>
</evidence>
<keyword evidence="2" id="KW-1185">Reference proteome</keyword>
<dbReference type="AlphaFoldDB" id="A0ABD1CSW0"/>
<protein>
    <submittedName>
        <fullName evidence="1">Uncharacterized protein</fullName>
    </submittedName>
</protein>
<evidence type="ECO:0000313" key="2">
    <source>
        <dbReference type="Proteomes" id="UP001562425"/>
    </source>
</evidence>